<keyword evidence="3" id="KW-1185">Reference proteome</keyword>
<feature type="transmembrane region" description="Helical" evidence="1">
    <location>
        <begin position="14"/>
        <end position="32"/>
    </location>
</feature>
<reference evidence="2" key="1">
    <citation type="submission" date="2021-03" db="EMBL/GenBank/DDBJ databases">
        <title>Taxonomic study of Clostridium polyendosporum from meadow-gley soil under rice.</title>
        <authorList>
            <person name="Kobayashi H."/>
            <person name="Tanizawa Y."/>
            <person name="Yagura M."/>
        </authorList>
    </citation>
    <scope>NUCLEOTIDE SEQUENCE</scope>
    <source>
        <strain evidence="2">JCM 30710</strain>
    </source>
</reference>
<dbReference type="EMBL" id="BOPZ01000028">
    <property type="protein sequence ID" value="GIM30128.1"/>
    <property type="molecule type" value="Genomic_DNA"/>
</dbReference>
<evidence type="ECO:0000313" key="3">
    <source>
        <dbReference type="Proteomes" id="UP000679179"/>
    </source>
</evidence>
<comment type="caution">
    <text evidence="2">The sequence shown here is derived from an EMBL/GenBank/DDBJ whole genome shotgun (WGS) entry which is preliminary data.</text>
</comment>
<sequence length="174" mass="19433">MNITLKNITLKKKILAICVGILVLSVLLIVGIRMKYIKSGIGQQNLITSETPNNKVDEAIKSGDPIKKDVAVEYKTDINKARDHYINLIHKMANTKIIAEDNQVWGMVDINNENIDKCIAYLEIDVSVKKLDRDILIAGLKEWKEGNFNSSVAVHNQVWSYLGGTVGKAKSVRN</sequence>
<evidence type="ECO:0000256" key="1">
    <source>
        <dbReference type="SAM" id="Phobius"/>
    </source>
</evidence>
<keyword evidence="1" id="KW-0472">Membrane</keyword>
<gene>
    <name evidence="2" type="ORF">CPJCM30710_27940</name>
</gene>
<dbReference type="Pfam" id="PF19754">
    <property type="entry name" value="DUF6241"/>
    <property type="match status" value="1"/>
</dbReference>
<keyword evidence="1" id="KW-0812">Transmembrane</keyword>
<dbReference type="AlphaFoldDB" id="A0A919S3V8"/>
<organism evidence="2 3">
    <name type="scientific">Clostridium polyendosporum</name>
    <dbReference type="NCBI Taxonomy" id="69208"/>
    <lineage>
        <taxon>Bacteria</taxon>
        <taxon>Bacillati</taxon>
        <taxon>Bacillota</taxon>
        <taxon>Clostridia</taxon>
        <taxon>Eubacteriales</taxon>
        <taxon>Clostridiaceae</taxon>
        <taxon>Clostridium</taxon>
    </lineage>
</organism>
<dbReference type="InterPro" id="IPR046208">
    <property type="entry name" value="DUF6241"/>
</dbReference>
<name>A0A919S3V8_9CLOT</name>
<dbReference type="RefSeq" id="WP_212904807.1">
    <property type="nucleotide sequence ID" value="NZ_BOPZ01000028.1"/>
</dbReference>
<proteinExistence type="predicted"/>
<dbReference type="Proteomes" id="UP000679179">
    <property type="component" value="Unassembled WGS sequence"/>
</dbReference>
<accession>A0A919S3V8</accession>
<keyword evidence="1" id="KW-1133">Transmembrane helix</keyword>
<protein>
    <submittedName>
        <fullName evidence="2">Uncharacterized protein</fullName>
    </submittedName>
</protein>
<evidence type="ECO:0000313" key="2">
    <source>
        <dbReference type="EMBL" id="GIM30128.1"/>
    </source>
</evidence>